<keyword evidence="3" id="KW-0804">Transcription</keyword>
<proteinExistence type="predicted"/>
<dbReference type="Gene3D" id="3.40.50.2300">
    <property type="match status" value="2"/>
</dbReference>
<dbReference type="SUPFAM" id="SSF47413">
    <property type="entry name" value="lambda repressor-like DNA-binding domains"/>
    <property type="match status" value="1"/>
</dbReference>
<dbReference type="InterPro" id="IPR000843">
    <property type="entry name" value="HTH_LacI"/>
</dbReference>
<dbReference type="Pfam" id="PF00356">
    <property type="entry name" value="LacI"/>
    <property type="match status" value="1"/>
</dbReference>
<evidence type="ECO:0000256" key="2">
    <source>
        <dbReference type="ARBA" id="ARBA00023125"/>
    </source>
</evidence>
<protein>
    <submittedName>
        <fullName evidence="5">LacI family DNA-binding transcriptional regulator</fullName>
    </submittedName>
</protein>
<dbReference type="Pfam" id="PF13377">
    <property type="entry name" value="Peripla_BP_3"/>
    <property type="match status" value="1"/>
</dbReference>
<dbReference type="Proteomes" id="UP001185737">
    <property type="component" value="Unassembled WGS sequence"/>
</dbReference>
<dbReference type="SUPFAM" id="SSF53822">
    <property type="entry name" value="Periplasmic binding protein-like I"/>
    <property type="match status" value="1"/>
</dbReference>
<gene>
    <name evidence="5" type="ORF">R3Q59_36720</name>
</gene>
<dbReference type="Gene3D" id="1.10.260.40">
    <property type="entry name" value="lambda repressor-like DNA-binding domains"/>
    <property type="match status" value="1"/>
</dbReference>
<dbReference type="CDD" id="cd01392">
    <property type="entry name" value="HTH_LacI"/>
    <property type="match status" value="1"/>
</dbReference>
<evidence type="ECO:0000313" key="5">
    <source>
        <dbReference type="EMBL" id="MDV6286030.1"/>
    </source>
</evidence>
<dbReference type="CDD" id="cd06278">
    <property type="entry name" value="PBP1_LacI-like"/>
    <property type="match status" value="1"/>
</dbReference>
<organism evidence="5 6">
    <name type="scientific">Rhodococcus jostii</name>
    <dbReference type="NCBI Taxonomy" id="132919"/>
    <lineage>
        <taxon>Bacteria</taxon>
        <taxon>Bacillati</taxon>
        <taxon>Actinomycetota</taxon>
        <taxon>Actinomycetes</taxon>
        <taxon>Mycobacteriales</taxon>
        <taxon>Nocardiaceae</taxon>
        <taxon>Rhodococcus</taxon>
    </lineage>
</organism>
<evidence type="ECO:0000313" key="6">
    <source>
        <dbReference type="Proteomes" id="UP001185737"/>
    </source>
</evidence>
<dbReference type="PANTHER" id="PTHR30146">
    <property type="entry name" value="LACI-RELATED TRANSCRIPTIONAL REPRESSOR"/>
    <property type="match status" value="1"/>
</dbReference>
<evidence type="ECO:0000256" key="3">
    <source>
        <dbReference type="ARBA" id="ARBA00023163"/>
    </source>
</evidence>
<evidence type="ECO:0000256" key="1">
    <source>
        <dbReference type="ARBA" id="ARBA00023015"/>
    </source>
</evidence>
<dbReference type="PANTHER" id="PTHR30146:SF109">
    <property type="entry name" value="HTH-TYPE TRANSCRIPTIONAL REGULATOR GALS"/>
    <property type="match status" value="1"/>
</dbReference>
<name>A0ABU4CS52_RHOJO</name>
<dbReference type="InterPro" id="IPR010982">
    <property type="entry name" value="Lambda_DNA-bd_dom_sf"/>
</dbReference>
<dbReference type="SMART" id="SM00354">
    <property type="entry name" value="HTH_LACI"/>
    <property type="match status" value="1"/>
</dbReference>
<dbReference type="InterPro" id="IPR028082">
    <property type="entry name" value="Peripla_BP_I"/>
</dbReference>
<evidence type="ECO:0000259" key="4">
    <source>
        <dbReference type="PROSITE" id="PS50932"/>
    </source>
</evidence>
<dbReference type="PROSITE" id="PS50932">
    <property type="entry name" value="HTH_LACI_2"/>
    <property type="match status" value="1"/>
</dbReference>
<feature type="domain" description="HTH lacI-type" evidence="4">
    <location>
        <begin position="2"/>
        <end position="56"/>
    </location>
</feature>
<dbReference type="EMBL" id="JAWLKA010000032">
    <property type="protein sequence ID" value="MDV6286030.1"/>
    <property type="molecule type" value="Genomic_DNA"/>
</dbReference>
<accession>A0ABU4CS52</accession>
<comment type="caution">
    <text evidence="5">The sequence shown here is derived from an EMBL/GenBank/DDBJ whole genome shotgun (WGS) entry which is preliminary data.</text>
</comment>
<dbReference type="RefSeq" id="WP_283351838.1">
    <property type="nucleotide sequence ID" value="NZ_JAWLKA010000032.1"/>
</dbReference>
<sequence>MVTSVDLAAYLGLSQSTVSRVMRGDPAVAERTTKRVLAAARELGYVPNSAARSLVTRRARAIGVVVADLTSPFYPTVVDAIQHRLSERGYRMALIRDPDVPEGVDSVDVLDPATVDGMIFVSARRKSRTVRRVLERNTPVVLLSRDDPTLSLEVVLSDDEGAGELVIEHLTALGHRDIAILSVPRDRTNGAAREDGARHALQRRGIALPDHYIRRATMTHEHGVDMATSLLSMDHPPSAIYCVTDELAFASLDAAARLGVSVPAELSVIGFDDSPQARWAMINLTTIHQPIEDMAAEAVQLLLARLDDNTPEQPGKRVFPVSLQIRGTTGPAPLRSASTG</sequence>
<keyword evidence="1" id="KW-0805">Transcription regulation</keyword>
<keyword evidence="2 5" id="KW-0238">DNA-binding</keyword>
<dbReference type="GO" id="GO:0003677">
    <property type="term" value="F:DNA binding"/>
    <property type="evidence" value="ECO:0007669"/>
    <property type="project" value="UniProtKB-KW"/>
</dbReference>
<dbReference type="InterPro" id="IPR046335">
    <property type="entry name" value="LacI/GalR-like_sensor"/>
</dbReference>
<reference evidence="5 6" key="1">
    <citation type="submission" date="2023-10" db="EMBL/GenBank/DDBJ databases">
        <title>Development of a sustainable strategy for remediation of hydrocarbon-contaminated territories based on the waste exchange concept.</title>
        <authorList>
            <person name="Krivoruchko A."/>
        </authorList>
    </citation>
    <scope>NUCLEOTIDE SEQUENCE [LARGE SCALE GENOMIC DNA]</scope>
    <source>
        <strain evidence="5 6">IEGM 60</strain>
    </source>
</reference>
<keyword evidence="6" id="KW-1185">Reference proteome</keyword>